<dbReference type="SUPFAM" id="SSF103473">
    <property type="entry name" value="MFS general substrate transporter"/>
    <property type="match status" value="1"/>
</dbReference>
<evidence type="ECO:0000256" key="3">
    <source>
        <dbReference type="ARBA" id="ARBA00022989"/>
    </source>
</evidence>
<feature type="transmembrane region" description="Helical" evidence="5">
    <location>
        <begin position="225"/>
        <end position="251"/>
    </location>
</feature>
<dbReference type="PRINTS" id="PR01036">
    <property type="entry name" value="TCRTETB"/>
</dbReference>
<organism evidence="7 8">
    <name type="scientific">Penicillium hetheringtonii</name>
    <dbReference type="NCBI Taxonomy" id="911720"/>
    <lineage>
        <taxon>Eukaryota</taxon>
        <taxon>Fungi</taxon>
        <taxon>Dikarya</taxon>
        <taxon>Ascomycota</taxon>
        <taxon>Pezizomycotina</taxon>
        <taxon>Eurotiomycetes</taxon>
        <taxon>Eurotiomycetidae</taxon>
        <taxon>Eurotiales</taxon>
        <taxon>Aspergillaceae</taxon>
        <taxon>Penicillium</taxon>
    </lineage>
</organism>
<evidence type="ECO:0000256" key="4">
    <source>
        <dbReference type="ARBA" id="ARBA00023136"/>
    </source>
</evidence>
<feature type="transmembrane region" description="Helical" evidence="5">
    <location>
        <begin position="258"/>
        <end position="277"/>
    </location>
</feature>
<keyword evidence="8" id="KW-1185">Reference proteome</keyword>
<protein>
    <recommendedName>
        <fullName evidence="6">Major facilitator superfamily (MFS) profile domain-containing protein</fullName>
    </recommendedName>
</protein>
<keyword evidence="4 5" id="KW-0472">Membrane</keyword>
<feature type="transmembrane region" description="Helical" evidence="5">
    <location>
        <begin position="398"/>
        <end position="416"/>
    </location>
</feature>
<feature type="transmembrane region" description="Helical" evidence="5">
    <location>
        <begin position="87"/>
        <end position="107"/>
    </location>
</feature>
<dbReference type="InterPro" id="IPR020846">
    <property type="entry name" value="MFS_dom"/>
</dbReference>
<name>A0AAD6E4E8_9EURO</name>
<dbReference type="Gene3D" id="1.20.1250.20">
    <property type="entry name" value="MFS general substrate transporter like domains"/>
    <property type="match status" value="1"/>
</dbReference>
<dbReference type="PROSITE" id="PS50850">
    <property type="entry name" value="MFS"/>
    <property type="match status" value="1"/>
</dbReference>
<dbReference type="InterPro" id="IPR036259">
    <property type="entry name" value="MFS_trans_sf"/>
</dbReference>
<dbReference type="Gene3D" id="1.20.1720.10">
    <property type="entry name" value="Multidrug resistance protein D"/>
    <property type="match status" value="1"/>
</dbReference>
<keyword evidence="3 5" id="KW-1133">Transmembrane helix</keyword>
<evidence type="ECO:0000313" key="8">
    <source>
        <dbReference type="Proteomes" id="UP001216150"/>
    </source>
</evidence>
<dbReference type="Pfam" id="PF07690">
    <property type="entry name" value="MFS_1"/>
    <property type="match status" value="1"/>
</dbReference>
<dbReference type="PANTHER" id="PTHR23501">
    <property type="entry name" value="MAJOR FACILITATOR SUPERFAMILY"/>
    <property type="match status" value="1"/>
</dbReference>
<dbReference type="GO" id="GO:0022857">
    <property type="term" value="F:transmembrane transporter activity"/>
    <property type="evidence" value="ECO:0007669"/>
    <property type="project" value="InterPro"/>
</dbReference>
<gene>
    <name evidence="7" type="ORF">N7450_001499</name>
</gene>
<feature type="transmembrane region" description="Helical" evidence="5">
    <location>
        <begin position="193"/>
        <end position="213"/>
    </location>
</feature>
<sequence>MVSLVAFTIGAVLCAVSHNFALMLCGRVFQGLGAGGFNVMTEVLLTDLLPLVERGRWFGALGAAWAVGSACGPVIGGAVTQLSSWRWIFWLNLPFVGIALLILPVLLRLRTVSGSLSKLHDIDYTGALLFLSSLSAMLIPLTWGGVVYDWDSWHTIVPLVLGTLGLLGFVVYEKHHTSKQFIPLVIFHNTSSSLNYFGAFVLGMLLWTLLYYLPLYYEVAKGYTMVMSGVALFPETFTTAPAGIVATVLISAWKKYRWALWLGWTLATVGLGLLRLLEVDTSVVKFIFLNLTVGVGAGILYPAIPLAIQASCPLEIMPMSVTMISTARNLGRTAGVALEGSIVQNRIKYHLQQVPNLAPMATEYSKEASTLLNVVKSMRDDANRTSLKVAYARSLTDVWMFLCGVAGLVLISSLFVKSYSMDRELYTRQPLEDDRQHLTQDSNISLDQRVHDR</sequence>
<feature type="transmembrane region" description="Helical" evidence="5">
    <location>
        <begin position="283"/>
        <end position="304"/>
    </location>
</feature>
<feature type="transmembrane region" description="Helical" evidence="5">
    <location>
        <begin position="152"/>
        <end position="172"/>
    </location>
</feature>
<feature type="transmembrane region" description="Helical" evidence="5">
    <location>
        <begin position="127"/>
        <end position="146"/>
    </location>
</feature>
<feature type="domain" description="Major facilitator superfamily (MFS) profile" evidence="6">
    <location>
        <begin position="1"/>
        <end position="421"/>
    </location>
</feature>
<dbReference type="Proteomes" id="UP001216150">
    <property type="component" value="Unassembled WGS sequence"/>
</dbReference>
<dbReference type="AlphaFoldDB" id="A0AAD6E4E8"/>
<keyword evidence="2 5" id="KW-0812">Transmembrane</keyword>
<evidence type="ECO:0000313" key="7">
    <source>
        <dbReference type="EMBL" id="KAJ5600432.1"/>
    </source>
</evidence>
<evidence type="ECO:0000259" key="6">
    <source>
        <dbReference type="PROSITE" id="PS50850"/>
    </source>
</evidence>
<proteinExistence type="predicted"/>
<comment type="subcellular location">
    <subcellularLocation>
        <location evidence="1">Membrane</location>
        <topology evidence="1">Multi-pass membrane protein</topology>
    </subcellularLocation>
</comment>
<evidence type="ECO:0000256" key="2">
    <source>
        <dbReference type="ARBA" id="ARBA00022692"/>
    </source>
</evidence>
<comment type="caution">
    <text evidence="7">The sequence shown here is derived from an EMBL/GenBank/DDBJ whole genome shotgun (WGS) entry which is preliminary data.</text>
</comment>
<dbReference type="GO" id="GO:0005886">
    <property type="term" value="C:plasma membrane"/>
    <property type="evidence" value="ECO:0007669"/>
    <property type="project" value="TreeGrafter"/>
</dbReference>
<evidence type="ECO:0000256" key="1">
    <source>
        <dbReference type="ARBA" id="ARBA00004141"/>
    </source>
</evidence>
<dbReference type="PANTHER" id="PTHR23501:SF59">
    <property type="entry name" value="MAJOR FACILITATOR SUPERFAMILY (MFS) PROFILE DOMAIN-CONTAINING PROTEIN-RELATED"/>
    <property type="match status" value="1"/>
</dbReference>
<evidence type="ECO:0000256" key="5">
    <source>
        <dbReference type="SAM" id="Phobius"/>
    </source>
</evidence>
<feature type="transmembrane region" description="Helical" evidence="5">
    <location>
        <begin position="57"/>
        <end position="75"/>
    </location>
</feature>
<accession>A0AAD6E4E8</accession>
<dbReference type="EMBL" id="JAQJAC010000001">
    <property type="protein sequence ID" value="KAJ5600432.1"/>
    <property type="molecule type" value="Genomic_DNA"/>
</dbReference>
<reference evidence="7 8" key="1">
    <citation type="journal article" date="2023" name="IMA Fungus">
        <title>Comparative genomic study of the Penicillium genus elucidates a diverse pangenome and 15 lateral gene transfer events.</title>
        <authorList>
            <person name="Petersen C."/>
            <person name="Sorensen T."/>
            <person name="Nielsen M.R."/>
            <person name="Sondergaard T.E."/>
            <person name="Sorensen J.L."/>
            <person name="Fitzpatrick D.A."/>
            <person name="Frisvad J.C."/>
            <person name="Nielsen K.L."/>
        </authorList>
    </citation>
    <scope>NUCLEOTIDE SEQUENCE [LARGE SCALE GENOMIC DNA]</scope>
    <source>
        <strain evidence="7 8">IBT 29057</strain>
    </source>
</reference>
<dbReference type="InterPro" id="IPR011701">
    <property type="entry name" value="MFS"/>
</dbReference>